<name>A0ABP0JXU3_9DINO</name>
<dbReference type="SUPFAM" id="SSF51445">
    <property type="entry name" value="(Trans)glycosidases"/>
    <property type="match status" value="1"/>
</dbReference>
<evidence type="ECO:0000313" key="3">
    <source>
        <dbReference type="Proteomes" id="UP001642464"/>
    </source>
</evidence>
<evidence type="ECO:0000313" key="2">
    <source>
        <dbReference type="EMBL" id="CAK9018804.1"/>
    </source>
</evidence>
<dbReference type="InterPro" id="IPR017853">
    <property type="entry name" value="GH"/>
</dbReference>
<gene>
    <name evidence="2" type="ORF">SCF082_LOCUS14239</name>
</gene>
<evidence type="ECO:0000256" key="1">
    <source>
        <dbReference type="SAM" id="MobiDB-lite"/>
    </source>
</evidence>
<proteinExistence type="predicted"/>
<accession>A0ABP0JXU3</accession>
<dbReference type="EMBL" id="CAXAMM010008891">
    <property type="protein sequence ID" value="CAK9018804.1"/>
    <property type="molecule type" value="Genomic_DNA"/>
</dbReference>
<dbReference type="Gene3D" id="3.20.20.80">
    <property type="entry name" value="Glycosidases"/>
    <property type="match status" value="1"/>
</dbReference>
<keyword evidence="3" id="KW-1185">Reference proteome</keyword>
<reference evidence="2 3" key="1">
    <citation type="submission" date="2024-02" db="EMBL/GenBank/DDBJ databases">
        <authorList>
            <person name="Chen Y."/>
            <person name="Shah S."/>
            <person name="Dougan E. K."/>
            <person name="Thang M."/>
            <person name="Chan C."/>
        </authorList>
    </citation>
    <scope>NUCLEOTIDE SEQUENCE [LARGE SCALE GENOMIC DNA]</scope>
</reference>
<evidence type="ECO:0008006" key="4">
    <source>
        <dbReference type="Google" id="ProtNLM"/>
    </source>
</evidence>
<sequence length="165" mass="18233">MEPGHAAEGQPTAPRCDGAGDPGRCSSAEAEIGFREILEQVEWKSVQGGGDWHAAATQAGNAVLTVNPHLLIIVERNLNGPEREWRGAKEGDADASDAMQDALHAQLGKDWGFIVEDERPFTAPVWVSEFGTFSDCHKDGPGRSFWRFLTHVEEYIYIIYNYDIC</sequence>
<protein>
    <recommendedName>
        <fullName evidence="4">Beta-amylase</fullName>
    </recommendedName>
</protein>
<organism evidence="2 3">
    <name type="scientific">Durusdinium trenchii</name>
    <dbReference type="NCBI Taxonomy" id="1381693"/>
    <lineage>
        <taxon>Eukaryota</taxon>
        <taxon>Sar</taxon>
        <taxon>Alveolata</taxon>
        <taxon>Dinophyceae</taxon>
        <taxon>Suessiales</taxon>
        <taxon>Symbiodiniaceae</taxon>
        <taxon>Durusdinium</taxon>
    </lineage>
</organism>
<feature type="region of interest" description="Disordered" evidence="1">
    <location>
        <begin position="1"/>
        <end position="25"/>
    </location>
</feature>
<dbReference type="Proteomes" id="UP001642464">
    <property type="component" value="Unassembled WGS sequence"/>
</dbReference>
<comment type="caution">
    <text evidence="2">The sequence shown here is derived from an EMBL/GenBank/DDBJ whole genome shotgun (WGS) entry which is preliminary data.</text>
</comment>